<dbReference type="Proteomes" id="UP001597120">
    <property type="component" value="Unassembled WGS sequence"/>
</dbReference>
<evidence type="ECO:0000313" key="1">
    <source>
        <dbReference type="EMBL" id="MFD0869300.1"/>
    </source>
</evidence>
<dbReference type="EMBL" id="JBHTIU010000028">
    <property type="protein sequence ID" value="MFD0869300.1"/>
    <property type="molecule type" value="Genomic_DNA"/>
</dbReference>
<accession>A0ABW3DB84</accession>
<protein>
    <submittedName>
        <fullName evidence="1">Uncharacterized protein</fullName>
    </submittedName>
</protein>
<proteinExistence type="predicted"/>
<gene>
    <name evidence="1" type="ORF">ACFQ03_09060</name>
</gene>
<comment type="caution">
    <text evidence="1">The sequence shown here is derived from an EMBL/GenBank/DDBJ whole genome shotgun (WGS) entry which is preliminary data.</text>
</comment>
<evidence type="ECO:0000313" key="2">
    <source>
        <dbReference type="Proteomes" id="UP001597120"/>
    </source>
</evidence>
<reference evidence="2" key="1">
    <citation type="journal article" date="2019" name="Int. J. Syst. Evol. Microbiol.">
        <title>The Global Catalogue of Microorganisms (GCM) 10K type strain sequencing project: providing services to taxonomists for standard genome sequencing and annotation.</title>
        <authorList>
            <consortium name="The Broad Institute Genomics Platform"/>
            <consortium name="The Broad Institute Genome Sequencing Center for Infectious Disease"/>
            <person name="Wu L."/>
            <person name="Ma J."/>
        </authorList>
    </citation>
    <scope>NUCLEOTIDE SEQUENCE [LARGE SCALE GENOMIC DNA]</scope>
    <source>
        <strain evidence="2">CCUG 57263</strain>
    </source>
</reference>
<sequence>MSGVCHVEEVAVQKLAGEHNYRGEERRAFRSERVSQRSNVLHDKYQEWIPWPIHSL</sequence>
<name>A0ABW3DB84_9BACL</name>
<keyword evidence="2" id="KW-1185">Reference proteome</keyword>
<dbReference type="RefSeq" id="WP_379287599.1">
    <property type="nucleotide sequence ID" value="NZ_JBHTIU010000028.1"/>
</dbReference>
<organism evidence="1 2">
    <name type="scientific">Paenibacillus residui</name>
    <dbReference type="NCBI Taxonomy" id="629724"/>
    <lineage>
        <taxon>Bacteria</taxon>
        <taxon>Bacillati</taxon>
        <taxon>Bacillota</taxon>
        <taxon>Bacilli</taxon>
        <taxon>Bacillales</taxon>
        <taxon>Paenibacillaceae</taxon>
        <taxon>Paenibacillus</taxon>
    </lineage>
</organism>